<organism evidence="1 2">
    <name type="scientific">Paraburkholderia panacisoli</name>
    <dbReference type="NCBI Taxonomy" id="2603818"/>
    <lineage>
        <taxon>Bacteria</taxon>
        <taxon>Pseudomonadati</taxon>
        <taxon>Pseudomonadota</taxon>
        <taxon>Betaproteobacteria</taxon>
        <taxon>Burkholderiales</taxon>
        <taxon>Burkholderiaceae</taxon>
        <taxon>Paraburkholderia</taxon>
    </lineage>
</organism>
<comment type="caution">
    <text evidence="1">The sequence shown here is derived from an EMBL/GenBank/DDBJ whole genome shotgun (WGS) entry which is preliminary data.</text>
</comment>
<dbReference type="AlphaFoldDB" id="A0A5B0G5M8"/>
<dbReference type="SUPFAM" id="SSF50692">
    <property type="entry name" value="ADC-like"/>
    <property type="match status" value="1"/>
</dbReference>
<sequence>MLHHLLATMRSHDLYNTTLYPHSDRYRGVFGQLDVVFMNQRELERRGLRPSEHVDIAVLRRSMWRASSRAPCKSSARLNRCRRRRPCERRAPLVFYVR</sequence>
<evidence type="ECO:0000313" key="2">
    <source>
        <dbReference type="Proteomes" id="UP000325273"/>
    </source>
</evidence>
<dbReference type="Proteomes" id="UP000325273">
    <property type="component" value="Unassembled WGS sequence"/>
</dbReference>
<keyword evidence="2" id="KW-1185">Reference proteome</keyword>
<reference evidence="1 2" key="1">
    <citation type="submission" date="2019-08" db="EMBL/GenBank/DDBJ databases">
        <title>Paraburkholderia sp. DCY113.</title>
        <authorList>
            <person name="Kang J."/>
        </authorList>
    </citation>
    <scope>NUCLEOTIDE SEQUENCE [LARGE SCALE GENOMIC DNA]</scope>
    <source>
        <strain evidence="1 2">DCY113</strain>
    </source>
</reference>
<dbReference type="EMBL" id="VTUZ01000054">
    <property type="protein sequence ID" value="KAA0998714.1"/>
    <property type="molecule type" value="Genomic_DNA"/>
</dbReference>
<dbReference type="InterPro" id="IPR009010">
    <property type="entry name" value="Asp_de-COase-like_dom_sf"/>
</dbReference>
<accession>A0A5B0G5M8</accession>
<proteinExistence type="predicted"/>
<protein>
    <submittedName>
        <fullName evidence="1">Uncharacterized protein</fullName>
    </submittedName>
</protein>
<name>A0A5B0G5M8_9BURK</name>
<gene>
    <name evidence="1" type="ORF">FVF58_43515</name>
</gene>
<evidence type="ECO:0000313" key="1">
    <source>
        <dbReference type="EMBL" id="KAA0998714.1"/>
    </source>
</evidence>